<feature type="active site" description="Proton acceptor" evidence="5">
    <location>
        <position position="290"/>
    </location>
</feature>
<feature type="binding site" evidence="6">
    <location>
        <position position="193"/>
    </location>
    <ligand>
        <name>Mg(2+)</name>
        <dbReference type="ChEBI" id="CHEBI:18420"/>
        <label>1</label>
    </ligand>
</feature>
<proteinExistence type="inferred from homology"/>
<comment type="similarity">
    <text evidence="1">Belongs to the DNA repair enzymes AP/ExoA family.</text>
</comment>
<feature type="site" description="Interaction with DNA substrate" evidence="7">
    <location>
        <position position="290"/>
    </location>
</feature>
<dbReference type="Pfam" id="PF03372">
    <property type="entry name" value="Exo_endo_phos"/>
    <property type="match status" value="1"/>
</dbReference>
<dbReference type="GO" id="GO:0005634">
    <property type="term" value="C:nucleus"/>
    <property type="evidence" value="ECO:0007669"/>
    <property type="project" value="TreeGrafter"/>
</dbReference>
<sequence>MIEVTNNFGELPNGDLYSEIYNIAELFEDLDKGNNRRHGERIENISIATQNLRGFAKASRRKWQNGWRRKRERWPPDVILVQDTNLHSGNEIDEIKAQWQRMWQIVKPEQPLSYWSLTETKGAGMGILVTPSVSSRVKVWKRELWTSRIMAIEIDDWLVVNIYAPAQKEDRPQFFKDLEQWIQYHESIILGGDFNCVLRPSRDRITNRRPSTAPCESSIPQEMMDRYDMTDAVELHHDLEDDEEERDPMQFYTRWSQDGASRIDRFYVKGKPFIATQALIVMDAAHDSDHQEVRLVLSQGHKLSTSMASKVYYPIRSGRPQRTRENRETIESGLLPMLESFDEQGRPVTHWDELVASIQQLLLRVKRADRNQTNRYYKKLRNEAKIPRTSRKEIIQDRIQIAKSAATRSFGSRLSGSIDETRRFFRRNSEWQRDQSISTITASAGHFYGEDYPIEERMASEWSHVFGSSHAEQYRTHDIERFIRIPKNQCLTKMEAKGMMEAITEEETIQAIRHLKRHKTGGTTGLNHEFYKDFSYLLTPTLTKLFNSILGGAGWCPSGKMEIHPMRWTIAQ</sequence>
<evidence type="ECO:0000259" key="8">
    <source>
        <dbReference type="Pfam" id="PF03372"/>
    </source>
</evidence>
<comment type="cofactor">
    <cofactor evidence="6">
        <name>Mg(2+)</name>
        <dbReference type="ChEBI" id="CHEBI:18420"/>
    </cofactor>
    <cofactor evidence="6">
        <name>Mn(2+)</name>
        <dbReference type="ChEBI" id="CHEBI:29035"/>
    </cofactor>
    <text evidence="6">Probably binds two magnesium or manganese ions per subunit.</text>
</comment>
<feature type="site" description="Transition state stabilizer" evidence="7">
    <location>
        <position position="195"/>
    </location>
</feature>
<dbReference type="Gene3D" id="3.60.10.10">
    <property type="entry name" value="Endonuclease/exonuclease/phosphatase"/>
    <property type="match status" value="1"/>
</dbReference>
<dbReference type="InterPro" id="IPR005135">
    <property type="entry name" value="Endo/exonuclease/phosphatase"/>
</dbReference>
<feature type="active site" description="Proton donor/acceptor" evidence="5">
    <location>
        <position position="193"/>
    </location>
</feature>
<protein>
    <recommendedName>
        <fullName evidence="8">Endonuclease/exonuclease/phosphatase domain-containing protein</fullName>
    </recommendedName>
</protein>
<dbReference type="GO" id="GO:0006284">
    <property type="term" value="P:base-excision repair"/>
    <property type="evidence" value="ECO:0007669"/>
    <property type="project" value="TreeGrafter"/>
</dbReference>
<keyword evidence="2 6" id="KW-0479">Metal-binding</keyword>
<evidence type="ECO:0000313" key="10">
    <source>
        <dbReference type="Proteomes" id="UP000198211"/>
    </source>
</evidence>
<gene>
    <name evidence="9" type="ORF">PHMEG_00032693</name>
</gene>
<dbReference type="GO" id="GO:0008311">
    <property type="term" value="F:double-stranded DNA 3'-5' DNA exonuclease activity"/>
    <property type="evidence" value="ECO:0007669"/>
    <property type="project" value="TreeGrafter"/>
</dbReference>
<evidence type="ECO:0000313" key="9">
    <source>
        <dbReference type="EMBL" id="OWY96917.1"/>
    </source>
</evidence>
<dbReference type="SUPFAM" id="SSF56219">
    <property type="entry name" value="DNase I-like"/>
    <property type="match status" value="1"/>
</dbReference>
<accession>A0A225UVK0</accession>
<feature type="active site" evidence="5">
    <location>
        <position position="163"/>
    </location>
</feature>
<dbReference type="OrthoDB" id="126439at2759"/>
<feature type="binding site" evidence="6">
    <location>
        <position position="51"/>
    </location>
    <ligand>
        <name>Mg(2+)</name>
        <dbReference type="ChEBI" id="CHEBI:18420"/>
        <label>1</label>
    </ligand>
</feature>
<evidence type="ECO:0000256" key="7">
    <source>
        <dbReference type="PIRSR" id="PIRSR604808-3"/>
    </source>
</evidence>
<reference evidence="10" key="1">
    <citation type="submission" date="2017-03" db="EMBL/GenBank/DDBJ databases">
        <title>Phytopthora megakarya and P. palmivora, two closely related causual agents of cacao black pod achieved similar genome size and gene model numbers by different mechanisms.</title>
        <authorList>
            <person name="Ali S."/>
            <person name="Shao J."/>
            <person name="Larry D.J."/>
            <person name="Kronmiller B."/>
            <person name="Shen D."/>
            <person name="Strem M.D."/>
            <person name="Melnick R.L."/>
            <person name="Guiltinan M.J."/>
            <person name="Tyler B.M."/>
            <person name="Meinhardt L.W."/>
            <person name="Bailey B.A."/>
        </authorList>
    </citation>
    <scope>NUCLEOTIDE SEQUENCE [LARGE SCALE GENOMIC DNA]</scope>
    <source>
        <strain evidence="10">zdho120</strain>
    </source>
</reference>
<feature type="binding site" evidence="6">
    <location>
        <position position="195"/>
    </location>
    <ligand>
        <name>Mg(2+)</name>
        <dbReference type="ChEBI" id="CHEBI:18420"/>
        <label>1</label>
    </ligand>
</feature>
<feature type="binding site" evidence="6">
    <location>
        <position position="290"/>
    </location>
    <ligand>
        <name>Mg(2+)</name>
        <dbReference type="ChEBI" id="CHEBI:18420"/>
        <label>1</label>
    </ligand>
</feature>
<keyword evidence="10" id="KW-1185">Reference proteome</keyword>
<feature type="domain" description="Endonuclease/exonuclease/phosphatase" evidence="8">
    <location>
        <begin position="48"/>
        <end position="290"/>
    </location>
</feature>
<feature type="site" description="Important for catalytic activity" evidence="7">
    <location>
        <position position="264"/>
    </location>
</feature>
<dbReference type="PANTHER" id="PTHR22748:SF26">
    <property type="entry name" value="ENDONUCLEASE_EXONUCLEASE_PHOSPHATASE DOMAIN-CONTAINING PROTEIN"/>
    <property type="match status" value="1"/>
</dbReference>
<dbReference type="InterPro" id="IPR036691">
    <property type="entry name" value="Endo/exonu/phosph_ase_sf"/>
</dbReference>
<name>A0A225UVK0_9STRA</name>
<dbReference type="AlphaFoldDB" id="A0A225UVK0"/>
<dbReference type="InterPro" id="IPR004808">
    <property type="entry name" value="AP_endonuc_1"/>
</dbReference>
<evidence type="ECO:0000256" key="1">
    <source>
        <dbReference type="ARBA" id="ARBA00007092"/>
    </source>
</evidence>
<dbReference type="PANTHER" id="PTHR22748">
    <property type="entry name" value="AP ENDONUCLEASE"/>
    <property type="match status" value="1"/>
</dbReference>
<feature type="binding site" evidence="6">
    <location>
        <position position="289"/>
    </location>
    <ligand>
        <name>Mg(2+)</name>
        <dbReference type="ChEBI" id="CHEBI:18420"/>
        <label>1</label>
    </ligand>
</feature>
<evidence type="ECO:0000256" key="3">
    <source>
        <dbReference type="ARBA" id="ARBA00022801"/>
    </source>
</evidence>
<evidence type="ECO:0000256" key="6">
    <source>
        <dbReference type="PIRSR" id="PIRSR604808-2"/>
    </source>
</evidence>
<evidence type="ECO:0000256" key="5">
    <source>
        <dbReference type="PIRSR" id="PIRSR604808-1"/>
    </source>
</evidence>
<dbReference type="GO" id="GO:0046872">
    <property type="term" value="F:metal ion binding"/>
    <property type="evidence" value="ECO:0007669"/>
    <property type="project" value="UniProtKB-KW"/>
</dbReference>
<dbReference type="STRING" id="4795.A0A225UVK0"/>
<dbReference type="GO" id="GO:0003906">
    <property type="term" value="F:DNA-(apurinic or apyrimidinic site) endonuclease activity"/>
    <property type="evidence" value="ECO:0007669"/>
    <property type="project" value="TreeGrafter"/>
</dbReference>
<evidence type="ECO:0000256" key="2">
    <source>
        <dbReference type="ARBA" id="ARBA00022723"/>
    </source>
</evidence>
<dbReference type="GO" id="GO:0008081">
    <property type="term" value="F:phosphoric diester hydrolase activity"/>
    <property type="evidence" value="ECO:0007669"/>
    <property type="project" value="TreeGrafter"/>
</dbReference>
<keyword evidence="6" id="KW-0464">Manganese</keyword>
<keyword evidence="3" id="KW-0378">Hydrolase</keyword>
<keyword evidence="4 6" id="KW-0460">Magnesium</keyword>
<dbReference type="EMBL" id="NBNE01011068">
    <property type="protein sequence ID" value="OWY96917.1"/>
    <property type="molecule type" value="Genomic_DNA"/>
</dbReference>
<comment type="caution">
    <text evidence="9">The sequence shown here is derived from an EMBL/GenBank/DDBJ whole genome shotgun (WGS) entry which is preliminary data.</text>
</comment>
<dbReference type="Proteomes" id="UP000198211">
    <property type="component" value="Unassembled WGS sequence"/>
</dbReference>
<evidence type="ECO:0000256" key="4">
    <source>
        <dbReference type="ARBA" id="ARBA00022842"/>
    </source>
</evidence>
<organism evidence="9 10">
    <name type="scientific">Phytophthora megakarya</name>
    <dbReference type="NCBI Taxonomy" id="4795"/>
    <lineage>
        <taxon>Eukaryota</taxon>
        <taxon>Sar</taxon>
        <taxon>Stramenopiles</taxon>
        <taxon>Oomycota</taxon>
        <taxon>Peronosporomycetes</taxon>
        <taxon>Peronosporales</taxon>
        <taxon>Peronosporaceae</taxon>
        <taxon>Phytophthora</taxon>
    </lineage>
</organism>